<evidence type="ECO:0000313" key="1">
    <source>
        <dbReference type="EMBL" id="SAJ97494.1"/>
    </source>
</evidence>
<dbReference type="AlphaFoldDB" id="A0ABD7L6Y5"/>
<proteinExistence type="predicted"/>
<reference evidence="1 2" key="1">
    <citation type="submission" date="2016-04" db="EMBL/GenBank/DDBJ databases">
        <authorList>
            <person name="Peeters C."/>
        </authorList>
    </citation>
    <scope>NUCLEOTIDE SEQUENCE [LARGE SCALE GENOMIC DNA]</scope>
    <source>
        <strain evidence="1">LMG 29311</strain>
    </source>
</reference>
<sequence length="42" mass="4571">MLHGGWNAALLTELPNLLLGTPGNQVQALSRAFGRLIARRLM</sequence>
<evidence type="ECO:0000313" key="2">
    <source>
        <dbReference type="Proteomes" id="UP000196218"/>
    </source>
</evidence>
<organism evidence="1 2">
    <name type="scientific">Burkholderia multivorans</name>
    <dbReference type="NCBI Taxonomy" id="87883"/>
    <lineage>
        <taxon>Bacteria</taxon>
        <taxon>Pseudomonadati</taxon>
        <taxon>Pseudomonadota</taxon>
        <taxon>Betaproteobacteria</taxon>
        <taxon>Burkholderiales</taxon>
        <taxon>Burkholderiaceae</taxon>
        <taxon>Burkholderia</taxon>
        <taxon>Burkholderia cepacia complex</taxon>
    </lineage>
</organism>
<gene>
    <name evidence="1" type="ORF">UA18_03601</name>
</gene>
<protein>
    <submittedName>
        <fullName evidence="1">Uncharacterized protein</fullName>
    </submittedName>
</protein>
<name>A0ABD7L6Y5_9BURK</name>
<dbReference type="Proteomes" id="UP000196218">
    <property type="component" value="Unassembled WGS sequence"/>
</dbReference>
<dbReference type="EMBL" id="FKJW01000005">
    <property type="protein sequence ID" value="SAJ97494.1"/>
    <property type="molecule type" value="Genomic_DNA"/>
</dbReference>
<accession>A0ABD7L6Y5</accession>
<comment type="caution">
    <text evidence="1">The sequence shown here is derived from an EMBL/GenBank/DDBJ whole genome shotgun (WGS) entry which is preliminary data.</text>
</comment>